<dbReference type="Proteomes" id="UP001642540">
    <property type="component" value="Unassembled WGS sequence"/>
</dbReference>
<sequence length="280" mass="32329">MKMEIQSNKFEGSQKMINWCGIGPATGHHIIVSVPEETPRLELLEPVKRLRTLDGCNGSVSYAPRITMRRITVTSADSMQPNAEMTIRILNESYDDGEMDYDKNAPDAINEVTIKQEEDIQSDIAMVRECKAVSEVPLIPYSRLSSEFKQYLSRLKNNLVPGIFKDANWKKKPWGSGRKPYVASITEQDISKLCYEAFRLGQKYGKSQQEKFYNYLTTLILKSKVECIDSYRQSGSTIDLYAQDVLADTRKVILFQFYMFEELVQRHLESEYMKKKKRNT</sequence>
<evidence type="ECO:0000313" key="1">
    <source>
        <dbReference type="EMBL" id="CAL8123541.1"/>
    </source>
</evidence>
<keyword evidence="2" id="KW-1185">Reference proteome</keyword>
<evidence type="ECO:0000313" key="2">
    <source>
        <dbReference type="Proteomes" id="UP001642540"/>
    </source>
</evidence>
<accession>A0ABP1R960</accession>
<proteinExistence type="predicted"/>
<name>A0ABP1R960_9HEXA</name>
<dbReference type="EMBL" id="CAXLJM020000068">
    <property type="protein sequence ID" value="CAL8123541.1"/>
    <property type="molecule type" value="Genomic_DNA"/>
</dbReference>
<organism evidence="1 2">
    <name type="scientific">Orchesella dallaii</name>
    <dbReference type="NCBI Taxonomy" id="48710"/>
    <lineage>
        <taxon>Eukaryota</taxon>
        <taxon>Metazoa</taxon>
        <taxon>Ecdysozoa</taxon>
        <taxon>Arthropoda</taxon>
        <taxon>Hexapoda</taxon>
        <taxon>Collembola</taxon>
        <taxon>Entomobryomorpha</taxon>
        <taxon>Entomobryoidea</taxon>
        <taxon>Orchesellidae</taxon>
        <taxon>Orchesellinae</taxon>
        <taxon>Orchesella</taxon>
    </lineage>
</organism>
<protein>
    <submittedName>
        <fullName evidence="1">Uncharacterized protein</fullName>
    </submittedName>
</protein>
<comment type="caution">
    <text evidence="1">The sequence shown here is derived from an EMBL/GenBank/DDBJ whole genome shotgun (WGS) entry which is preliminary data.</text>
</comment>
<gene>
    <name evidence="1" type="ORF">ODALV1_LOCUS20231</name>
</gene>
<reference evidence="1 2" key="1">
    <citation type="submission" date="2024-08" db="EMBL/GenBank/DDBJ databases">
        <authorList>
            <person name="Cucini C."/>
            <person name="Frati F."/>
        </authorList>
    </citation>
    <scope>NUCLEOTIDE SEQUENCE [LARGE SCALE GENOMIC DNA]</scope>
</reference>